<evidence type="ECO:0000256" key="1">
    <source>
        <dbReference type="ARBA" id="ARBA00003041"/>
    </source>
</evidence>
<accession>A0A1I3GRK9</accession>
<dbReference type="PANTHER" id="PTHR34982">
    <property type="entry name" value="YOP PROTEINS TRANSLOCATION PROTEIN L"/>
    <property type="match status" value="1"/>
</dbReference>
<evidence type="ECO:0000256" key="6">
    <source>
        <dbReference type="ARBA" id="ARBA00022927"/>
    </source>
</evidence>
<evidence type="ECO:0000256" key="3">
    <source>
        <dbReference type="ARBA" id="ARBA00016507"/>
    </source>
</evidence>
<feature type="domain" description="Flagellar assembly protein FliH/Type III secretion system HrpE" evidence="9">
    <location>
        <begin position="61"/>
        <end position="175"/>
    </location>
</feature>
<comment type="function">
    <text evidence="1">Needed for flagellar regrowth and assembly.</text>
</comment>
<dbReference type="GO" id="GO:0044781">
    <property type="term" value="P:bacterial-type flagellum organization"/>
    <property type="evidence" value="ECO:0007669"/>
    <property type="project" value="UniProtKB-KW"/>
</dbReference>
<evidence type="ECO:0000256" key="4">
    <source>
        <dbReference type="ARBA" id="ARBA00022448"/>
    </source>
</evidence>
<organism evidence="10 11">
    <name type="scientific">Planctomicrobium piriforme</name>
    <dbReference type="NCBI Taxonomy" id="1576369"/>
    <lineage>
        <taxon>Bacteria</taxon>
        <taxon>Pseudomonadati</taxon>
        <taxon>Planctomycetota</taxon>
        <taxon>Planctomycetia</taxon>
        <taxon>Planctomycetales</taxon>
        <taxon>Planctomycetaceae</taxon>
        <taxon>Planctomicrobium</taxon>
    </lineage>
</organism>
<evidence type="ECO:0000259" key="9">
    <source>
        <dbReference type="Pfam" id="PF02108"/>
    </source>
</evidence>
<keyword evidence="10" id="KW-0966">Cell projection</keyword>
<reference evidence="11" key="1">
    <citation type="submission" date="2016-10" db="EMBL/GenBank/DDBJ databases">
        <authorList>
            <person name="Varghese N."/>
            <person name="Submissions S."/>
        </authorList>
    </citation>
    <scope>NUCLEOTIDE SEQUENCE [LARGE SCALE GENOMIC DNA]</scope>
    <source>
        <strain evidence="11">DSM 26348</strain>
    </source>
</reference>
<dbReference type="InterPro" id="IPR018035">
    <property type="entry name" value="Flagellar_FliH/T3SS_HrpE"/>
</dbReference>
<evidence type="ECO:0000313" key="11">
    <source>
        <dbReference type="Proteomes" id="UP000199518"/>
    </source>
</evidence>
<dbReference type="EMBL" id="FOQD01000007">
    <property type="protein sequence ID" value="SFI26057.1"/>
    <property type="molecule type" value="Genomic_DNA"/>
</dbReference>
<evidence type="ECO:0000256" key="8">
    <source>
        <dbReference type="SAM" id="MobiDB-lite"/>
    </source>
</evidence>
<name>A0A1I3GRK9_9PLAN</name>
<gene>
    <name evidence="10" type="ORF">SAMN05421753_107101</name>
</gene>
<dbReference type="GO" id="GO:0015031">
    <property type="term" value="P:protein transport"/>
    <property type="evidence" value="ECO:0007669"/>
    <property type="project" value="UniProtKB-KW"/>
</dbReference>
<protein>
    <recommendedName>
        <fullName evidence="3">Flagellar assembly protein FliH</fullName>
    </recommendedName>
</protein>
<dbReference type="PANTHER" id="PTHR34982:SF1">
    <property type="entry name" value="FLAGELLAR ASSEMBLY PROTEIN FLIH"/>
    <property type="match status" value="1"/>
</dbReference>
<dbReference type="Pfam" id="PF02108">
    <property type="entry name" value="FliH"/>
    <property type="match status" value="1"/>
</dbReference>
<keyword evidence="4" id="KW-0813">Transport</keyword>
<evidence type="ECO:0000313" key="10">
    <source>
        <dbReference type="EMBL" id="SFI26057.1"/>
    </source>
</evidence>
<dbReference type="AlphaFoldDB" id="A0A1I3GRK9"/>
<keyword evidence="11" id="KW-1185">Reference proteome</keyword>
<dbReference type="OrthoDB" id="215614at2"/>
<keyword evidence="10" id="KW-0282">Flagellum</keyword>
<keyword evidence="6" id="KW-0653">Protein transport</keyword>
<dbReference type="STRING" id="1576369.SAMN05421753_107101"/>
<keyword evidence="10" id="KW-0969">Cilium</keyword>
<comment type="similarity">
    <text evidence="2">Belongs to the FliH family.</text>
</comment>
<evidence type="ECO:0000256" key="2">
    <source>
        <dbReference type="ARBA" id="ARBA00006602"/>
    </source>
</evidence>
<dbReference type="GO" id="GO:0005829">
    <property type="term" value="C:cytosol"/>
    <property type="evidence" value="ECO:0007669"/>
    <property type="project" value="TreeGrafter"/>
</dbReference>
<dbReference type="InterPro" id="IPR051472">
    <property type="entry name" value="T3SS_Stator/FliH"/>
</dbReference>
<keyword evidence="5" id="KW-1005">Bacterial flagellum biogenesis</keyword>
<dbReference type="RefSeq" id="WP_092049912.1">
    <property type="nucleotide sequence ID" value="NZ_FOQD01000007.1"/>
</dbReference>
<feature type="region of interest" description="Disordered" evidence="8">
    <location>
        <begin position="201"/>
        <end position="222"/>
    </location>
</feature>
<keyword evidence="7" id="KW-1006">Bacterial flagellum protein export</keyword>
<evidence type="ECO:0000256" key="5">
    <source>
        <dbReference type="ARBA" id="ARBA00022795"/>
    </source>
</evidence>
<sequence>MSRQQIPFSAKPSGIRLRGGGGAVVNETIAPARPAGTPVPASFPQGAAKPVAEPDLRPLLEQISAQLVEVEQRRQQSLFELQHVAIELSIAVASQLVHEALSREQFAVEELVRHAVDKMGLGSPVSVTLNPTDLTLLQKRLAKQPASWSGSQIELRGEATVARGGCRAESPDGRMLVSDITSRLSEIRRHWMEELDDAQVERRRAAGEGPALRRFPDRRETA</sequence>
<evidence type="ECO:0000256" key="7">
    <source>
        <dbReference type="ARBA" id="ARBA00023225"/>
    </source>
</evidence>
<proteinExistence type="inferred from homology"/>
<dbReference type="Proteomes" id="UP000199518">
    <property type="component" value="Unassembled WGS sequence"/>
</dbReference>